<gene>
    <name evidence="1" type="ORF">VFH_I448280</name>
</gene>
<dbReference type="AlphaFoldDB" id="A0AAV0YZ62"/>
<evidence type="ECO:0000313" key="1">
    <source>
        <dbReference type="EMBL" id="CAI8590588.1"/>
    </source>
</evidence>
<organism evidence="1 2">
    <name type="scientific">Vicia faba</name>
    <name type="common">Broad bean</name>
    <name type="synonym">Faba vulgaris</name>
    <dbReference type="NCBI Taxonomy" id="3906"/>
    <lineage>
        <taxon>Eukaryota</taxon>
        <taxon>Viridiplantae</taxon>
        <taxon>Streptophyta</taxon>
        <taxon>Embryophyta</taxon>
        <taxon>Tracheophyta</taxon>
        <taxon>Spermatophyta</taxon>
        <taxon>Magnoliopsida</taxon>
        <taxon>eudicotyledons</taxon>
        <taxon>Gunneridae</taxon>
        <taxon>Pentapetalae</taxon>
        <taxon>rosids</taxon>
        <taxon>fabids</taxon>
        <taxon>Fabales</taxon>
        <taxon>Fabaceae</taxon>
        <taxon>Papilionoideae</taxon>
        <taxon>50 kb inversion clade</taxon>
        <taxon>NPAAA clade</taxon>
        <taxon>Hologalegina</taxon>
        <taxon>IRL clade</taxon>
        <taxon>Fabeae</taxon>
        <taxon>Vicia</taxon>
    </lineage>
</organism>
<proteinExistence type="predicted"/>
<name>A0AAV0YZ62_VICFA</name>
<sequence>MKDHAESNNLLESSQKDFEEHGSLYVQVTKVKDLKKMIKKKEKTLVEVQTSLFGVESALNDARVLLKTVMHVSFDNTLNLVKLICAGLNIPWDKLGAKHKVLKGKLVSLEETLD</sequence>
<dbReference type="EMBL" id="OX451736">
    <property type="protein sequence ID" value="CAI8590588.1"/>
    <property type="molecule type" value="Genomic_DNA"/>
</dbReference>
<dbReference type="Proteomes" id="UP001157006">
    <property type="component" value="Chromosome 1L"/>
</dbReference>
<accession>A0AAV0YZ62</accession>
<reference evidence="1 2" key="1">
    <citation type="submission" date="2023-01" db="EMBL/GenBank/DDBJ databases">
        <authorList>
            <person name="Kreplak J."/>
        </authorList>
    </citation>
    <scope>NUCLEOTIDE SEQUENCE [LARGE SCALE GENOMIC DNA]</scope>
</reference>
<keyword evidence="2" id="KW-1185">Reference proteome</keyword>
<protein>
    <submittedName>
        <fullName evidence="1">Uncharacterized protein</fullName>
    </submittedName>
</protein>
<evidence type="ECO:0000313" key="2">
    <source>
        <dbReference type="Proteomes" id="UP001157006"/>
    </source>
</evidence>